<keyword evidence="2" id="KW-1185">Reference proteome</keyword>
<name>A0A3T1D791_9BACL</name>
<protein>
    <recommendedName>
        <fullName evidence="3">Spore coat protein</fullName>
    </recommendedName>
</protein>
<evidence type="ECO:0008006" key="3">
    <source>
        <dbReference type="Google" id="ProtNLM"/>
    </source>
</evidence>
<dbReference type="AlphaFoldDB" id="A0A3T1D791"/>
<organism evidence="1 2">
    <name type="scientific">Cohnella abietis</name>
    <dbReference type="NCBI Taxonomy" id="2507935"/>
    <lineage>
        <taxon>Bacteria</taxon>
        <taxon>Bacillati</taxon>
        <taxon>Bacillota</taxon>
        <taxon>Bacilli</taxon>
        <taxon>Bacillales</taxon>
        <taxon>Paenibacillaceae</taxon>
        <taxon>Cohnella</taxon>
    </lineage>
</organism>
<dbReference type="EMBL" id="AP019400">
    <property type="protein sequence ID" value="BBI33943.1"/>
    <property type="molecule type" value="Genomic_DNA"/>
</dbReference>
<gene>
    <name evidence="1" type="ORF">KCTCHS21_33420</name>
</gene>
<sequence>MLDMKQGDVNGDGIIDNVFLYGNKTDGIFADNITLIIQDGLSNQSTTVNFQNNAGYDARLFLGDFSKDNVEDILVSIDSGGSGGYGVFYIYSFKNNILHEMFDYEKYNKEYKFNVNYEDFYKVSVGNPQLDVLFTIDISHKGYDYLSQYYYDNGKLKQPIQGEVLAIGALYPIVTNVQSMGYDFLAFQRIIGTTNSDTLGYVENLMTWNGTQFTSSRLSVSIPGTRLISLF</sequence>
<dbReference type="KEGG" id="cohn:KCTCHS21_33420"/>
<evidence type="ECO:0000313" key="2">
    <source>
        <dbReference type="Proteomes" id="UP000289856"/>
    </source>
</evidence>
<dbReference type="SUPFAM" id="SSF69318">
    <property type="entry name" value="Integrin alpha N-terminal domain"/>
    <property type="match status" value="1"/>
</dbReference>
<reference evidence="1 2" key="1">
    <citation type="submission" date="2019-01" db="EMBL/GenBank/DDBJ databases">
        <title>Complete genome sequence of Cohnella hallensis HS21 isolated from Korean fir (Abies koreana) rhizospheric soil.</title>
        <authorList>
            <person name="Jiang L."/>
            <person name="Kang S.W."/>
            <person name="Kim S."/>
            <person name="Jung J."/>
            <person name="Kim C.Y."/>
            <person name="Kim D.H."/>
            <person name="Kim S.W."/>
            <person name="Lee J."/>
        </authorList>
    </citation>
    <scope>NUCLEOTIDE SEQUENCE [LARGE SCALE GENOMIC DNA]</scope>
    <source>
        <strain evidence="1 2">HS21</strain>
    </source>
</reference>
<dbReference type="Proteomes" id="UP000289856">
    <property type="component" value="Chromosome"/>
</dbReference>
<evidence type="ECO:0000313" key="1">
    <source>
        <dbReference type="EMBL" id="BBI33943.1"/>
    </source>
</evidence>
<proteinExistence type="predicted"/>
<dbReference type="InterPro" id="IPR028994">
    <property type="entry name" value="Integrin_alpha_N"/>
</dbReference>
<accession>A0A3T1D791</accession>